<dbReference type="Proteomes" id="UP001413721">
    <property type="component" value="Unassembled WGS sequence"/>
</dbReference>
<keyword evidence="3 4" id="KW-0732">Signal</keyword>
<dbReference type="InterPro" id="IPR050811">
    <property type="entry name" value="Phosphate_ABC_transporter"/>
</dbReference>
<comment type="similarity">
    <text evidence="1 4">Belongs to the PstS family.</text>
</comment>
<proteinExistence type="inferred from homology"/>
<keyword evidence="4" id="KW-0574">Periplasm</keyword>
<name>A0ABU9YF85_9PROT</name>
<dbReference type="SUPFAM" id="SSF53850">
    <property type="entry name" value="Periplasmic binding protein-like II"/>
    <property type="match status" value="1"/>
</dbReference>
<keyword evidence="7" id="KW-1185">Reference proteome</keyword>
<protein>
    <recommendedName>
        <fullName evidence="4">Phosphate-binding protein</fullName>
    </recommendedName>
</protein>
<evidence type="ECO:0000256" key="2">
    <source>
        <dbReference type="ARBA" id="ARBA00022448"/>
    </source>
</evidence>
<dbReference type="EMBL" id="JBBKTW010000001">
    <property type="protein sequence ID" value="MEN2987448.1"/>
    <property type="molecule type" value="Genomic_DNA"/>
</dbReference>
<feature type="chain" id="PRO_5044991648" description="Phosphate-binding protein" evidence="4">
    <location>
        <begin position="34"/>
        <end position="334"/>
    </location>
</feature>
<dbReference type="PANTHER" id="PTHR30570">
    <property type="entry name" value="PERIPLASMIC PHOSPHATE BINDING COMPONENT OF PHOSPHATE ABC TRANSPORTER"/>
    <property type="match status" value="1"/>
</dbReference>
<keyword evidence="2 4" id="KW-0813">Transport</keyword>
<sequence length="334" mass="36260">MSRRSENRNRGRGLAMLAALALAAIATVSGGNAGVARAQQIVADGSSTVYPITAEAARRTDTRIDNNFSGTTAGFRRFCAGETQISNASRPIDNDEIAACADAGIAFVELPVAFDALAVVVNPANDWATSITVDELRRLWEPAAEGVIMTWRQIRAEWPDRPVTLYGRGRDSGTYDYFTGVIVGKTRASRHDYQASENEEELAAAIASDPNALGFFGVGAYFRHWEELKDLAVDSGQGPVHPALREVLSGRYQPLGRPLFLYVDAAALKSNPQMSRFLRGYLSDMRNWVHFTGYMPLSAVAYDKALARVDAGTTGTRFNGALQVGIGIDDLYNN</sequence>
<keyword evidence="4" id="KW-0592">Phosphate transport</keyword>
<evidence type="ECO:0000256" key="4">
    <source>
        <dbReference type="RuleBase" id="RU367119"/>
    </source>
</evidence>
<dbReference type="Gene3D" id="3.40.190.10">
    <property type="entry name" value="Periplasmic binding protein-like II"/>
    <property type="match status" value="2"/>
</dbReference>
<evidence type="ECO:0000259" key="5">
    <source>
        <dbReference type="Pfam" id="PF12849"/>
    </source>
</evidence>
<feature type="signal peptide" evidence="4">
    <location>
        <begin position="1"/>
        <end position="33"/>
    </location>
</feature>
<comment type="caution">
    <text evidence="6">The sequence shown here is derived from an EMBL/GenBank/DDBJ whole genome shotgun (WGS) entry which is preliminary data.</text>
</comment>
<dbReference type="CDD" id="cd13654">
    <property type="entry name" value="PBP2_phosphate_like_2"/>
    <property type="match status" value="1"/>
</dbReference>
<reference evidence="6 7" key="1">
    <citation type="submission" date="2024-03" db="EMBL/GenBank/DDBJ databases">
        <title>High-quality draft genome sequencing of Tistrella sp. BH-R2-4.</title>
        <authorList>
            <person name="Dong C."/>
        </authorList>
    </citation>
    <scope>NUCLEOTIDE SEQUENCE [LARGE SCALE GENOMIC DNA]</scope>
    <source>
        <strain evidence="6 7">BH-R2-4</strain>
    </source>
</reference>
<dbReference type="InterPro" id="IPR011862">
    <property type="entry name" value="Phos-bd"/>
</dbReference>
<dbReference type="NCBIfam" id="TIGR02136">
    <property type="entry name" value="ptsS_2"/>
    <property type="match status" value="1"/>
</dbReference>
<dbReference type="RefSeq" id="WP_345935502.1">
    <property type="nucleotide sequence ID" value="NZ_JBBKTV010000012.1"/>
</dbReference>
<dbReference type="PANTHER" id="PTHR30570:SF1">
    <property type="entry name" value="PHOSPHATE-BINDING PROTEIN PSTS"/>
    <property type="match status" value="1"/>
</dbReference>
<evidence type="ECO:0000313" key="6">
    <source>
        <dbReference type="EMBL" id="MEN2987448.1"/>
    </source>
</evidence>
<keyword evidence="4" id="KW-0964">Secreted</keyword>
<dbReference type="Pfam" id="PF12849">
    <property type="entry name" value="PBP_like_2"/>
    <property type="match status" value="1"/>
</dbReference>
<dbReference type="InterPro" id="IPR024370">
    <property type="entry name" value="PBP_domain"/>
</dbReference>
<comment type="subcellular location">
    <subcellularLocation>
        <location evidence="4">Periplasm</location>
    </subcellularLocation>
    <subcellularLocation>
        <location evidence="4">Secreted</location>
    </subcellularLocation>
</comment>
<gene>
    <name evidence="6" type="ORF">WG926_03970</name>
</gene>
<accession>A0ABU9YF85</accession>
<comment type="function">
    <text evidence="4">Involved in the system for phosphate transport across the cytoplasmic membrane.</text>
</comment>
<evidence type="ECO:0000256" key="3">
    <source>
        <dbReference type="ARBA" id="ARBA00022729"/>
    </source>
</evidence>
<organism evidence="6 7">
    <name type="scientific">Tistrella arctica</name>
    <dbReference type="NCBI Taxonomy" id="3133430"/>
    <lineage>
        <taxon>Bacteria</taxon>
        <taxon>Pseudomonadati</taxon>
        <taxon>Pseudomonadota</taxon>
        <taxon>Alphaproteobacteria</taxon>
        <taxon>Geminicoccales</taxon>
        <taxon>Geminicoccaceae</taxon>
        <taxon>Tistrella</taxon>
    </lineage>
</organism>
<evidence type="ECO:0000313" key="7">
    <source>
        <dbReference type="Proteomes" id="UP001413721"/>
    </source>
</evidence>
<feature type="domain" description="PBP" evidence="5">
    <location>
        <begin position="36"/>
        <end position="279"/>
    </location>
</feature>
<evidence type="ECO:0000256" key="1">
    <source>
        <dbReference type="ARBA" id="ARBA00008725"/>
    </source>
</evidence>